<organism evidence="1 2">
    <name type="scientific">Araneus ventricosus</name>
    <name type="common">Orbweaver spider</name>
    <name type="synonym">Epeira ventricosa</name>
    <dbReference type="NCBI Taxonomy" id="182803"/>
    <lineage>
        <taxon>Eukaryota</taxon>
        <taxon>Metazoa</taxon>
        <taxon>Ecdysozoa</taxon>
        <taxon>Arthropoda</taxon>
        <taxon>Chelicerata</taxon>
        <taxon>Arachnida</taxon>
        <taxon>Araneae</taxon>
        <taxon>Araneomorphae</taxon>
        <taxon>Entelegynae</taxon>
        <taxon>Araneoidea</taxon>
        <taxon>Araneidae</taxon>
        <taxon>Araneus</taxon>
    </lineage>
</organism>
<name>A0A4Y2HHP4_ARAVE</name>
<gene>
    <name evidence="1" type="ORF">AVEN_104463_1</name>
</gene>
<reference evidence="1 2" key="1">
    <citation type="journal article" date="2019" name="Sci. Rep.">
        <title>Orb-weaving spider Araneus ventricosus genome elucidates the spidroin gene catalogue.</title>
        <authorList>
            <person name="Kono N."/>
            <person name="Nakamura H."/>
            <person name="Ohtoshi R."/>
            <person name="Moran D.A.P."/>
            <person name="Shinohara A."/>
            <person name="Yoshida Y."/>
            <person name="Fujiwara M."/>
            <person name="Mori M."/>
            <person name="Tomita M."/>
            <person name="Arakawa K."/>
        </authorList>
    </citation>
    <scope>NUCLEOTIDE SEQUENCE [LARGE SCALE GENOMIC DNA]</scope>
</reference>
<evidence type="ECO:0000313" key="2">
    <source>
        <dbReference type="Proteomes" id="UP000499080"/>
    </source>
</evidence>
<dbReference type="Proteomes" id="UP000499080">
    <property type="component" value="Unassembled WGS sequence"/>
</dbReference>
<feature type="non-terminal residue" evidence="1">
    <location>
        <position position="19"/>
    </location>
</feature>
<evidence type="ECO:0000313" key="1">
    <source>
        <dbReference type="EMBL" id="GBM64841.1"/>
    </source>
</evidence>
<comment type="caution">
    <text evidence="1">The sequence shown here is derived from an EMBL/GenBank/DDBJ whole genome shotgun (WGS) entry which is preliminary data.</text>
</comment>
<accession>A0A4Y2HHP4</accession>
<protein>
    <submittedName>
        <fullName evidence="1">Uncharacterized protein</fullName>
    </submittedName>
</protein>
<keyword evidence="2" id="KW-1185">Reference proteome</keyword>
<dbReference type="EMBL" id="BGPR01258701">
    <property type="protein sequence ID" value="GBM64841.1"/>
    <property type="molecule type" value="Genomic_DNA"/>
</dbReference>
<sequence length="19" mass="2215">MASSYGNMTLRERVTEVDR</sequence>
<dbReference type="AlphaFoldDB" id="A0A4Y2HHP4"/>
<proteinExistence type="predicted"/>